<evidence type="ECO:0000256" key="4">
    <source>
        <dbReference type="SAM" id="Phobius"/>
    </source>
</evidence>
<feature type="region of interest" description="Disordered" evidence="3">
    <location>
        <begin position="329"/>
        <end position="376"/>
    </location>
</feature>
<feature type="compositionally biased region" description="Basic and acidic residues" evidence="3">
    <location>
        <begin position="267"/>
        <end position="279"/>
    </location>
</feature>
<dbReference type="Proteomes" id="UP000799772">
    <property type="component" value="Unassembled WGS sequence"/>
</dbReference>
<keyword evidence="4" id="KW-0472">Membrane</keyword>
<dbReference type="GO" id="GO:1990862">
    <property type="term" value="C:nuclear membrane complex Bqt3-Bqt4"/>
    <property type="evidence" value="ECO:0007669"/>
    <property type="project" value="InterPro"/>
</dbReference>
<dbReference type="SMART" id="SM01252">
    <property type="entry name" value="KilA-N"/>
    <property type="match status" value="1"/>
</dbReference>
<dbReference type="GO" id="GO:0003677">
    <property type="term" value="F:DNA binding"/>
    <property type="evidence" value="ECO:0007669"/>
    <property type="project" value="InterPro"/>
</dbReference>
<dbReference type="SUPFAM" id="SSF54616">
    <property type="entry name" value="DNA-binding domain of Mlu1-box binding protein MBP1"/>
    <property type="match status" value="1"/>
</dbReference>
<feature type="transmembrane region" description="Helical" evidence="4">
    <location>
        <begin position="386"/>
        <end position="403"/>
    </location>
</feature>
<dbReference type="PANTHER" id="PTHR38044:SF1">
    <property type="entry name" value="BOUQUET FORMATION PROTEIN 4"/>
    <property type="match status" value="1"/>
</dbReference>
<dbReference type="Gene3D" id="3.10.260.10">
    <property type="entry name" value="Transcription regulator HTH, APSES-type DNA-binding domain"/>
    <property type="match status" value="1"/>
</dbReference>
<name>A0A9P4IL54_9PEZI</name>
<dbReference type="GO" id="GO:0070197">
    <property type="term" value="P:meiotic attachment of telomere to nuclear envelope"/>
    <property type="evidence" value="ECO:0007669"/>
    <property type="project" value="InterPro"/>
</dbReference>
<dbReference type="PANTHER" id="PTHR38044">
    <property type="entry name" value="BOUQUET FORMATION PROTEIN 4"/>
    <property type="match status" value="1"/>
</dbReference>
<dbReference type="InterPro" id="IPR036887">
    <property type="entry name" value="HTH_APSES_sf"/>
</dbReference>
<keyword evidence="7" id="KW-1185">Reference proteome</keyword>
<evidence type="ECO:0000313" key="6">
    <source>
        <dbReference type="EMBL" id="KAF2103536.1"/>
    </source>
</evidence>
<accession>A0A9P4IL54</accession>
<evidence type="ECO:0000256" key="3">
    <source>
        <dbReference type="SAM" id="MobiDB-lite"/>
    </source>
</evidence>
<dbReference type="FunFam" id="3.10.260.10:FF:000002">
    <property type="entry name" value="APSES transcription factor, putative"/>
    <property type="match status" value="1"/>
</dbReference>
<feature type="domain" description="HTH APSES-type" evidence="5">
    <location>
        <begin position="65"/>
        <end position="174"/>
    </location>
</feature>
<feature type="compositionally biased region" description="Basic and acidic residues" evidence="3">
    <location>
        <begin position="329"/>
        <end position="338"/>
    </location>
</feature>
<keyword evidence="2" id="KW-0183">Conidiation</keyword>
<organism evidence="6 7">
    <name type="scientific">Rhizodiscina lignyota</name>
    <dbReference type="NCBI Taxonomy" id="1504668"/>
    <lineage>
        <taxon>Eukaryota</taxon>
        <taxon>Fungi</taxon>
        <taxon>Dikarya</taxon>
        <taxon>Ascomycota</taxon>
        <taxon>Pezizomycotina</taxon>
        <taxon>Dothideomycetes</taxon>
        <taxon>Pleosporomycetidae</taxon>
        <taxon>Aulographales</taxon>
        <taxon>Rhizodiscinaceae</taxon>
        <taxon>Rhizodiscina</taxon>
    </lineage>
</organism>
<reference evidence="6" key="1">
    <citation type="journal article" date="2020" name="Stud. Mycol.">
        <title>101 Dothideomycetes genomes: a test case for predicting lifestyles and emergence of pathogens.</title>
        <authorList>
            <person name="Haridas S."/>
            <person name="Albert R."/>
            <person name="Binder M."/>
            <person name="Bloem J."/>
            <person name="Labutti K."/>
            <person name="Salamov A."/>
            <person name="Andreopoulos B."/>
            <person name="Baker S."/>
            <person name="Barry K."/>
            <person name="Bills G."/>
            <person name="Bluhm B."/>
            <person name="Cannon C."/>
            <person name="Castanera R."/>
            <person name="Culley D."/>
            <person name="Daum C."/>
            <person name="Ezra D."/>
            <person name="Gonzalez J."/>
            <person name="Henrissat B."/>
            <person name="Kuo A."/>
            <person name="Liang C."/>
            <person name="Lipzen A."/>
            <person name="Lutzoni F."/>
            <person name="Magnuson J."/>
            <person name="Mondo S."/>
            <person name="Nolan M."/>
            <person name="Ohm R."/>
            <person name="Pangilinan J."/>
            <person name="Park H.-J."/>
            <person name="Ramirez L."/>
            <person name="Alfaro M."/>
            <person name="Sun H."/>
            <person name="Tritt A."/>
            <person name="Yoshinaga Y."/>
            <person name="Zwiers L.-H."/>
            <person name="Turgeon B."/>
            <person name="Goodwin S."/>
            <person name="Spatafora J."/>
            <person name="Crous P."/>
            <person name="Grigoriev I."/>
        </authorList>
    </citation>
    <scope>NUCLEOTIDE SEQUENCE</scope>
    <source>
        <strain evidence="6">CBS 133067</strain>
    </source>
</reference>
<dbReference type="EMBL" id="ML978122">
    <property type="protein sequence ID" value="KAF2103536.1"/>
    <property type="molecule type" value="Genomic_DNA"/>
</dbReference>
<dbReference type="InterPro" id="IPR018004">
    <property type="entry name" value="KilA/APSES_HTH"/>
</dbReference>
<comment type="caution">
    <text evidence="6">The sequence shown here is derived from an EMBL/GenBank/DDBJ whole genome shotgun (WGS) entry which is preliminary data.</text>
</comment>
<evidence type="ECO:0000259" key="5">
    <source>
        <dbReference type="PROSITE" id="PS51299"/>
    </source>
</evidence>
<feature type="compositionally biased region" description="Acidic residues" evidence="3">
    <location>
        <begin position="351"/>
        <end position="360"/>
    </location>
</feature>
<dbReference type="InterPro" id="IPR037548">
    <property type="entry name" value="Bqt4"/>
</dbReference>
<dbReference type="GO" id="GO:0044820">
    <property type="term" value="P:mitotic telomere tethering at nuclear periphery"/>
    <property type="evidence" value="ECO:0007669"/>
    <property type="project" value="TreeGrafter"/>
</dbReference>
<evidence type="ECO:0000256" key="1">
    <source>
        <dbReference type="ARBA" id="ARBA00022969"/>
    </source>
</evidence>
<keyword evidence="4" id="KW-0812">Transmembrane</keyword>
<dbReference type="AlphaFoldDB" id="A0A9P4IL54"/>
<dbReference type="GO" id="GO:0030435">
    <property type="term" value="P:sporulation resulting in formation of a cellular spore"/>
    <property type="evidence" value="ECO:0007669"/>
    <property type="project" value="UniProtKB-KW"/>
</dbReference>
<gene>
    <name evidence="6" type="ORF">NA57DRAFT_72512</name>
</gene>
<feature type="region of interest" description="Disordered" evidence="3">
    <location>
        <begin position="168"/>
        <end position="279"/>
    </location>
</feature>
<proteinExistence type="predicted"/>
<protein>
    <submittedName>
        <fullName evidence="6">Apses transcription factor</fullName>
    </submittedName>
</protein>
<dbReference type="PROSITE" id="PS51299">
    <property type="entry name" value="HTH_APSES"/>
    <property type="match status" value="1"/>
</dbReference>
<evidence type="ECO:0000313" key="7">
    <source>
        <dbReference type="Proteomes" id="UP000799772"/>
    </source>
</evidence>
<feature type="compositionally biased region" description="Basic and acidic residues" evidence="3">
    <location>
        <begin position="168"/>
        <end position="177"/>
    </location>
</feature>
<keyword evidence="1" id="KW-0749">Sporulation</keyword>
<dbReference type="GO" id="GO:0048315">
    <property type="term" value="P:conidium formation"/>
    <property type="evidence" value="ECO:0007669"/>
    <property type="project" value="UniProtKB-KW"/>
</dbReference>
<sequence length="404" mass="45075">MVKRHIPERHNPLLEPEHTPQLEILVERRRLGSTDLSVKPGEEGMSPPAKAESLGVFDYAHLRVPLPKDLKGSGIFRPADNKYPESYFLMRRSSDGFISATGMFKAAFPWASLQEEQVERKHHKELPSVGPEEVAGNVWISPEVALKLADEYNMRSWIIALLDPEPIEKGTRDKDKSSIQTPPKYVLPKKYALAPTEGTNSVRGSRRRELRSASPSKIATPSRKIASPRKRAAKKTATEDTPAAEASKELNKIIENGENGTAPSTEPESKTESIDMEDKVRVEVDETVERTDDVETTHTTVRIEMPAGSPELPLPDNAEDMIAQAREMVEKAREEEGRPTSSKGKRKADVLEEEEEDADEAGPVQPAKKVKMMEQQLKRQKVRNRAMVGVIAVFAVGSMIPYFL</sequence>
<dbReference type="OrthoDB" id="5346159at2759"/>
<keyword evidence="4" id="KW-1133">Transmembrane helix</keyword>
<evidence type="ECO:0000256" key="2">
    <source>
        <dbReference type="ARBA" id="ARBA00023321"/>
    </source>
</evidence>
<dbReference type="InterPro" id="IPR003163">
    <property type="entry name" value="Tscrpt_reg_HTH_APSES-type"/>
</dbReference>